<protein>
    <submittedName>
        <fullName evidence="1">Uncharacterized protein</fullName>
    </submittedName>
</protein>
<organism evidence="1 2">
    <name type="scientific">Pseudoduganella dura</name>
    <dbReference type="NCBI Taxonomy" id="321982"/>
    <lineage>
        <taxon>Bacteria</taxon>
        <taxon>Pseudomonadati</taxon>
        <taxon>Pseudomonadota</taxon>
        <taxon>Betaproteobacteria</taxon>
        <taxon>Burkholderiales</taxon>
        <taxon>Oxalobacteraceae</taxon>
        <taxon>Telluria group</taxon>
        <taxon>Pseudoduganella</taxon>
    </lineage>
</organism>
<comment type="caution">
    <text evidence="1">The sequence shown here is derived from an EMBL/GenBank/DDBJ whole genome shotgun (WGS) entry which is preliminary data.</text>
</comment>
<gene>
    <name evidence="1" type="ORF">GJV26_23115</name>
</gene>
<dbReference type="EMBL" id="WNWM01000002">
    <property type="protein sequence ID" value="MUI15325.1"/>
    <property type="molecule type" value="Genomic_DNA"/>
</dbReference>
<sequence>MMLFVEASGACKSFAGRPAMPGMPDGYRLVAACGREAIACRARHAQKNAGTVAGLNPISVGKLEETESMMTLPGQHGQLIVAIAVIHPVNERAMPGR</sequence>
<reference evidence="1 2" key="1">
    <citation type="submission" date="2019-11" db="EMBL/GenBank/DDBJ databases">
        <title>Draft Genome Sequences of Six Type Strains of the Genus Massilia.</title>
        <authorList>
            <person name="Miess H."/>
            <person name="Frediansyah A."/>
            <person name="Goeker M."/>
            <person name="Gross H."/>
        </authorList>
    </citation>
    <scope>NUCLEOTIDE SEQUENCE [LARGE SCALE GENOMIC DNA]</scope>
    <source>
        <strain evidence="1 2">DSM 17513</strain>
    </source>
</reference>
<evidence type="ECO:0000313" key="1">
    <source>
        <dbReference type="EMBL" id="MUI15325.1"/>
    </source>
</evidence>
<evidence type="ECO:0000313" key="2">
    <source>
        <dbReference type="Proteomes" id="UP000431684"/>
    </source>
</evidence>
<dbReference type="AlphaFoldDB" id="A0A6I3XUC1"/>
<proteinExistence type="predicted"/>
<name>A0A6I3XUC1_9BURK</name>
<dbReference type="RefSeq" id="WP_155711030.1">
    <property type="nucleotide sequence ID" value="NZ_BMWU01000004.1"/>
</dbReference>
<keyword evidence="2" id="KW-1185">Reference proteome</keyword>
<accession>A0A6I3XUC1</accession>
<dbReference type="Proteomes" id="UP000431684">
    <property type="component" value="Unassembled WGS sequence"/>
</dbReference>